<dbReference type="Proteomes" id="UP000269396">
    <property type="component" value="Unassembled WGS sequence"/>
</dbReference>
<sequence>MQLDDLDFADNLALLSHMQHQMQEKTNSVATASATVGLSMHKGKSRILRYNTACTDPITVDGEALEDVKTFTYLGSIIDEHDGSDADVKAQIDKARAAYLQLKNIWNSKQLSTNTKDQHTVNASICRHTRFEASNQRRTKTYSKPTRLADRLIRMVPSNVTLDFWQEVNKNLTKAGWMEDKFGTDLHYIFASDEALLSFNVLNMDEFNFTNSQVFDSKASLTTETNQNEIDIHSSNCPHGRTTVITLRCVFTQNFETFMYQVKDFSEYITGKIELPPLCPDGTCDGCTYHFLWTSMYACRMCQENDYEKILSECSYGRRQVHLRAPWECRVPQNRNLTLIESCPLLSKSQTAAVLLTVIILIILGLIIFMCHRRNKKLEYKYMKLVQSTSGKNQVTSCAIEGDGDMDKGGSVYYTTMNNNNNSNNNNDNYNKTRIKSPPSYADSTGIVLEPNEFLKNDHFTQMGFKGLPKVNLPPIIYKVRLFLGYIYIRF</sequence>
<reference evidence="2 3" key="1">
    <citation type="submission" date="2018-11" db="EMBL/GenBank/DDBJ databases">
        <authorList>
            <consortium name="Pathogen Informatics"/>
        </authorList>
    </citation>
    <scope>NUCLEOTIDE SEQUENCE [LARGE SCALE GENOMIC DNA]</scope>
    <source>
        <strain>Denwood</strain>
        <strain evidence="3">Zambia</strain>
    </source>
</reference>
<dbReference type="STRING" id="31246.A0A183P3Z9"/>
<dbReference type="InterPro" id="IPR056607">
    <property type="entry name" value="Elapor1/2_MRH"/>
</dbReference>
<gene>
    <name evidence="2" type="ORF">SMTD_LOCUS9085</name>
</gene>
<accession>A0A183P3Z9</accession>
<dbReference type="InterPro" id="IPR039181">
    <property type="entry name" value="Elapor1/2"/>
</dbReference>
<dbReference type="GO" id="GO:0016020">
    <property type="term" value="C:membrane"/>
    <property type="evidence" value="ECO:0007669"/>
    <property type="project" value="TreeGrafter"/>
</dbReference>
<dbReference type="PANTHER" id="PTHR22727:SF15">
    <property type="entry name" value="MRH DOMAIN-CONTAINING PROTEIN"/>
    <property type="match status" value="1"/>
</dbReference>
<evidence type="ECO:0000313" key="3">
    <source>
        <dbReference type="Proteomes" id="UP000269396"/>
    </source>
</evidence>
<organism evidence="2 3">
    <name type="scientific">Schistosoma mattheei</name>
    <dbReference type="NCBI Taxonomy" id="31246"/>
    <lineage>
        <taxon>Eukaryota</taxon>
        <taxon>Metazoa</taxon>
        <taxon>Spiralia</taxon>
        <taxon>Lophotrochozoa</taxon>
        <taxon>Platyhelminthes</taxon>
        <taxon>Trematoda</taxon>
        <taxon>Digenea</taxon>
        <taxon>Strigeidida</taxon>
        <taxon>Schistosomatoidea</taxon>
        <taxon>Schistosomatidae</taxon>
        <taxon>Schistosoma</taxon>
    </lineage>
</organism>
<dbReference type="PANTHER" id="PTHR22727">
    <property type="entry name" value="PROTEIN CBG13728"/>
    <property type="match status" value="1"/>
</dbReference>
<dbReference type="AlphaFoldDB" id="A0A183P3Z9"/>
<name>A0A183P3Z9_9TREM</name>
<evidence type="ECO:0000313" key="2">
    <source>
        <dbReference type="EMBL" id="VDP48064.1"/>
    </source>
</evidence>
<dbReference type="Pfam" id="PF23087">
    <property type="entry name" value="MRH_ELAPOR1_9th"/>
    <property type="match status" value="1"/>
</dbReference>
<evidence type="ECO:0000259" key="1">
    <source>
        <dbReference type="Pfam" id="PF23087"/>
    </source>
</evidence>
<keyword evidence="3" id="KW-1185">Reference proteome</keyword>
<feature type="domain" description="Elapor1/2 mannose 6-phosphate receptor homology" evidence="1">
    <location>
        <begin position="236"/>
        <end position="302"/>
    </location>
</feature>
<proteinExistence type="predicted"/>
<dbReference type="EMBL" id="UZAL01029415">
    <property type="protein sequence ID" value="VDP48064.1"/>
    <property type="molecule type" value="Genomic_DNA"/>
</dbReference>
<protein>
    <recommendedName>
        <fullName evidence="1">Elapor1/2 mannose 6-phosphate receptor homology domain-containing protein</fullName>
    </recommendedName>
</protein>